<accession>A0ABQ4UV13</accession>
<comment type="caution">
    <text evidence="2">The sequence shown here is derived from an EMBL/GenBank/DDBJ whole genome shotgun (WGS) entry which is preliminary data.</text>
</comment>
<reference evidence="2" key="1">
    <citation type="journal article" date="2021" name="Front. Microbiol.">
        <title>Comprehensive Comparative Genomics and Phenotyping of Methylobacterium Species.</title>
        <authorList>
            <person name="Alessa O."/>
            <person name="Ogura Y."/>
            <person name="Fujitani Y."/>
            <person name="Takami H."/>
            <person name="Hayashi T."/>
            <person name="Sahin N."/>
            <person name="Tani A."/>
        </authorList>
    </citation>
    <scope>NUCLEOTIDE SEQUENCE</scope>
    <source>
        <strain evidence="2">DSM 14458</strain>
    </source>
</reference>
<dbReference type="Proteomes" id="UP001055093">
    <property type="component" value="Unassembled WGS sequence"/>
</dbReference>
<organism evidence="2 3">
    <name type="scientific">Methylorubrum suomiense</name>
    <dbReference type="NCBI Taxonomy" id="144191"/>
    <lineage>
        <taxon>Bacteria</taxon>
        <taxon>Pseudomonadati</taxon>
        <taxon>Pseudomonadota</taxon>
        <taxon>Alphaproteobacteria</taxon>
        <taxon>Hyphomicrobiales</taxon>
        <taxon>Methylobacteriaceae</taxon>
        <taxon>Methylorubrum</taxon>
    </lineage>
</organism>
<evidence type="ECO:0000256" key="1">
    <source>
        <dbReference type="SAM" id="MobiDB-lite"/>
    </source>
</evidence>
<reference evidence="2" key="2">
    <citation type="submission" date="2021-08" db="EMBL/GenBank/DDBJ databases">
        <authorList>
            <person name="Tani A."/>
            <person name="Ola A."/>
            <person name="Ogura Y."/>
            <person name="Katsura K."/>
            <person name="Hayashi T."/>
        </authorList>
    </citation>
    <scope>NUCLEOTIDE SEQUENCE</scope>
    <source>
        <strain evidence="2">DSM 14458</strain>
    </source>
</reference>
<feature type="compositionally biased region" description="Pro residues" evidence="1">
    <location>
        <begin position="47"/>
        <end position="56"/>
    </location>
</feature>
<proteinExistence type="predicted"/>
<keyword evidence="3" id="KW-1185">Reference proteome</keyword>
<evidence type="ECO:0000313" key="3">
    <source>
        <dbReference type="Proteomes" id="UP001055093"/>
    </source>
</evidence>
<dbReference type="RefSeq" id="WP_137827628.1">
    <property type="nucleotide sequence ID" value="NZ_BPRE01000006.1"/>
</dbReference>
<feature type="compositionally biased region" description="Polar residues" evidence="1">
    <location>
        <begin position="58"/>
        <end position="69"/>
    </location>
</feature>
<dbReference type="EMBL" id="BPRE01000006">
    <property type="protein sequence ID" value="GJE75629.1"/>
    <property type="molecule type" value="Genomic_DNA"/>
</dbReference>
<evidence type="ECO:0000313" key="2">
    <source>
        <dbReference type="EMBL" id="GJE75629.1"/>
    </source>
</evidence>
<name>A0ABQ4UV13_9HYPH</name>
<gene>
    <name evidence="2" type="ORF">BGCPKDLD_2214</name>
</gene>
<protein>
    <submittedName>
        <fullName evidence="2">Uncharacterized protein</fullName>
    </submittedName>
</protein>
<feature type="region of interest" description="Disordered" evidence="1">
    <location>
        <begin position="45"/>
        <end position="69"/>
    </location>
</feature>
<sequence>MTDGLSEAERHAFAREAVTAIEAVLDRKCPEMKRAFWTAVDRFYQLDPPPQQPPGTRPNLNPSQTAPSR</sequence>